<dbReference type="OrthoDB" id="112859at2"/>
<feature type="signal peptide" evidence="2">
    <location>
        <begin position="1"/>
        <end position="17"/>
    </location>
</feature>
<accession>Q01W70</accession>
<dbReference type="eggNOG" id="ENOG502Z8KB">
    <property type="taxonomic scope" value="Bacteria"/>
</dbReference>
<feature type="chain" id="PRO_5004162787" evidence="2">
    <location>
        <begin position="18"/>
        <end position="256"/>
    </location>
</feature>
<dbReference type="KEGG" id="sus:Acid_5140"/>
<sequence precursor="true">MWKCVLAIAVLACAAWAANLKLYMKDGSYHVVREYQVQPDRVHFYSVERSDWEDLPLDLVDLKRTEAEATARQTKLAEDAKAMADEEKAERELEKEKRRIPQDPGVYWMLGNEVQVMKLAESTVHTNKGRSILKKLAPVPVVSGKATLELQGAHSLNVFTDPEQEFYIQLTEAERFGIAKVTTKGPVRIVANLTTIPVVNETEEELVMTDILKKELDGNLYKIWPKEKLEPGEYAVVEYTEGKMNIQVWDFAIKAK</sequence>
<evidence type="ECO:0000256" key="2">
    <source>
        <dbReference type="SAM" id="SignalP"/>
    </source>
</evidence>
<reference evidence="3" key="1">
    <citation type="submission" date="2006-10" db="EMBL/GenBank/DDBJ databases">
        <title>Complete sequence of Solibacter usitatus Ellin6076.</title>
        <authorList>
            <consortium name="US DOE Joint Genome Institute"/>
            <person name="Copeland A."/>
            <person name="Lucas S."/>
            <person name="Lapidus A."/>
            <person name="Barry K."/>
            <person name="Detter J.C."/>
            <person name="Glavina del Rio T."/>
            <person name="Hammon N."/>
            <person name="Israni S."/>
            <person name="Dalin E."/>
            <person name="Tice H."/>
            <person name="Pitluck S."/>
            <person name="Thompson L.S."/>
            <person name="Brettin T."/>
            <person name="Bruce D."/>
            <person name="Han C."/>
            <person name="Tapia R."/>
            <person name="Gilna P."/>
            <person name="Schmutz J."/>
            <person name="Larimer F."/>
            <person name="Land M."/>
            <person name="Hauser L."/>
            <person name="Kyrpides N."/>
            <person name="Mikhailova N."/>
            <person name="Janssen P.H."/>
            <person name="Kuske C.R."/>
            <person name="Richardson P."/>
        </authorList>
    </citation>
    <scope>NUCLEOTIDE SEQUENCE</scope>
    <source>
        <strain evidence="3">Ellin6076</strain>
    </source>
</reference>
<proteinExistence type="predicted"/>
<dbReference type="HOGENOM" id="CLU_879789_0_0_0"/>
<gene>
    <name evidence="3" type="ordered locus">Acid_5140</name>
</gene>
<feature type="region of interest" description="Disordered" evidence="1">
    <location>
        <begin position="77"/>
        <end position="96"/>
    </location>
</feature>
<organism evidence="3">
    <name type="scientific">Solibacter usitatus (strain Ellin6076)</name>
    <dbReference type="NCBI Taxonomy" id="234267"/>
    <lineage>
        <taxon>Bacteria</taxon>
        <taxon>Pseudomonadati</taxon>
        <taxon>Acidobacteriota</taxon>
        <taxon>Terriglobia</taxon>
        <taxon>Bryobacterales</taxon>
        <taxon>Solibacteraceae</taxon>
        <taxon>Candidatus Solibacter</taxon>
    </lineage>
</organism>
<dbReference type="InParanoid" id="Q01W70"/>
<evidence type="ECO:0000256" key="1">
    <source>
        <dbReference type="SAM" id="MobiDB-lite"/>
    </source>
</evidence>
<evidence type="ECO:0000313" key="3">
    <source>
        <dbReference type="EMBL" id="ABJ86095.1"/>
    </source>
</evidence>
<protein>
    <submittedName>
        <fullName evidence="3">Uncharacterized protein</fullName>
    </submittedName>
</protein>
<dbReference type="AlphaFoldDB" id="Q01W70"/>
<name>Q01W70_SOLUE</name>
<dbReference type="STRING" id="234267.Acid_5140"/>
<dbReference type="EMBL" id="CP000473">
    <property type="protein sequence ID" value="ABJ86095.1"/>
    <property type="molecule type" value="Genomic_DNA"/>
</dbReference>
<keyword evidence="2" id="KW-0732">Signal</keyword>